<organism evidence="14 15">
    <name type="scientific">Desulfopila aestuarii DSM 18488</name>
    <dbReference type="NCBI Taxonomy" id="1121416"/>
    <lineage>
        <taxon>Bacteria</taxon>
        <taxon>Pseudomonadati</taxon>
        <taxon>Thermodesulfobacteriota</taxon>
        <taxon>Desulfobulbia</taxon>
        <taxon>Desulfobulbales</taxon>
        <taxon>Desulfocapsaceae</taxon>
        <taxon>Desulfopila</taxon>
    </lineage>
</organism>
<dbReference type="PANTHER" id="PTHR30534">
    <property type="entry name" value="FLAGELLAR MOTOR SWITCH PROTEIN FLIG"/>
    <property type="match status" value="1"/>
</dbReference>
<dbReference type="FunFam" id="1.10.220.30:FF:000001">
    <property type="entry name" value="Flagellar motor switch protein FliG"/>
    <property type="match status" value="1"/>
</dbReference>
<dbReference type="InterPro" id="IPR000090">
    <property type="entry name" value="Flg_Motor_Flig"/>
</dbReference>
<feature type="domain" description="Flagellar motor switch protein FliG middle" evidence="12">
    <location>
        <begin position="116"/>
        <end position="188"/>
    </location>
</feature>
<dbReference type="Pfam" id="PF01706">
    <property type="entry name" value="FliG_C"/>
    <property type="match status" value="1"/>
</dbReference>
<keyword evidence="14" id="KW-0282">Flagellum</keyword>
<dbReference type="PIRSF" id="PIRSF003161">
    <property type="entry name" value="FliG"/>
    <property type="match status" value="1"/>
</dbReference>
<accession>A0A1M7YDP9</accession>
<dbReference type="InterPro" id="IPR028263">
    <property type="entry name" value="FliG_N"/>
</dbReference>
<dbReference type="GO" id="GO:0006935">
    <property type="term" value="P:chemotaxis"/>
    <property type="evidence" value="ECO:0007669"/>
    <property type="project" value="UniProtKB-KW"/>
</dbReference>
<dbReference type="Gene3D" id="1.10.220.30">
    <property type="match status" value="3"/>
</dbReference>
<reference evidence="14 15" key="1">
    <citation type="submission" date="2016-12" db="EMBL/GenBank/DDBJ databases">
        <authorList>
            <person name="Song W.-J."/>
            <person name="Kurnit D.M."/>
        </authorList>
    </citation>
    <scope>NUCLEOTIDE SEQUENCE [LARGE SCALE GENOMIC DNA]</scope>
    <source>
        <strain evidence="14 15">DSM 18488</strain>
    </source>
</reference>
<dbReference type="GO" id="GO:0005886">
    <property type="term" value="C:plasma membrane"/>
    <property type="evidence" value="ECO:0007669"/>
    <property type="project" value="UniProtKB-SubCell"/>
</dbReference>
<dbReference type="NCBIfam" id="TIGR00207">
    <property type="entry name" value="fliG"/>
    <property type="match status" value="1"/>
</dbReference>
<evidence type="ECO:0000256" key="1">
    <source>
        <dbReference type="ARBA" id="ARBA00004117"/>
    </source>
</evidence>
<dbReference type="OrthoDB" id="9780302at2"/>
<dbReference type="GO" id="GO:0071973">
    <property type="term" value="P:bacterial-type flagellum-dependent cell motility"/>
    <property type="evidence" value="ECO:0007669"/>
    <property type="project" value="InterPro"/>
</dbReference>
<keyword evidence="5" id="KW-1003">Cell membrane</keyword>
<dbReference type="GO" id="GO:0003774">
    <property type="term" value="F:cytoskeletal motor activity"/>
    <property type="evidence" value="ECO:0007669"/>
    <property type="project" value="InterPro"/>
</dbReference>
<keyword evidence="9" id="KW-0975">Bacterial flagellum</keyword>
<evidence type="ECO:0000256" key="4">
    <source>
        <dbReference type="ARBA" id="ARBA00021870"/>
    </source>
</evidence>
<evidence type="ECO:0000256" key="3">
    <source>
        <dbReference type="ARBA" id="ARBA00010299"/>
    </source>
</evidence>
<evidence type="ECO:0000256" key="5">
    <source>
        <dbReference type="ARBA" id="ARBA00022475"/>
    </source>
</evidence>
<dbReference type="InterPro" id="IPR032779">
    <property type="entry name" value="FliG_M"/>
</dbReference>
<name>A0A1M7YDP9_9BACT</name>
<feature type="domain" description="Flagellar motor switch protein FliG C-terminal" evidence="11">
    <location>
        <begin position="218"/>
        <end position="325"/>
    </location>
</feature>
<evidence type="ECO:0000256" key="8">
    <source>
        <dbReference type="ARBA" id="ARBA00023136"/>
    </source>
</evidence>
<keyword evidence="15" id="KW-1185">Reference proteome</keyword>
<dbReference type="SUPFAM" id="SSF48029">
    <property type="entry name" value="FliG"/>
    <property type="match status" value="2"/>
</dbReference>
<dbReference type="STRING" id="1121416.SAMN02745220_03605"/>
<keyword evidence="14" id="KW-0966">Cell projection</keyword>
<keyword evidence="6" id="KW-0145">Chemotaxis</keyword>
<dbReference type="PANTHER" id="PTHR30534:SF0">
    <property type="entry name" value="FLAGELLAR MOTOR SWITCH PROTEIN FLIG"/>
    <property type="match status" value="1"/>
</dbReference>
<comment type="function">
    <text evidence="10">FliG is one of three proteins (FliG, FliN, FliM) that forms the rotor-mounted switch complex (C ring), located at the base of the basal body. This complex interacts with the CheY and CheZ chemotaxis proteins, in addition to contacting components of the motor that determine the direction of flagellar rotation.</text>
</comment>
<dbReference type="InterPro" id="IPR011002">
    <property type="entry name" value="FliG_a-hlx"/>
</dbReference>
<evidence type="ECO:0000259" key="11">
    <source>
        <dbReference type="Pfam" id="PF01706"/>
    </source>
</evidence>
<dbReference type="GO" id="GO:0009425">
    <property type="term" value="C:bacterial-type flagellum basal body"/>
    <property type="evidence" value="ECO:0007669"/>
    <property type="project" value="UniProtKB-SubCell"/>
</dbReference>
<gene>
    <name evidence="14" type="ORF">SAMN02745220_03605</name>
</gene>
<dbReference type="EMBL" id="FRFE01000020">
    <property type="protein sequence ID" value="SHO50709.1"/>
    <property type="molecule type" value="Genomic_DNA"/>
</dbReference>
<evidence type="ECO:0000256" key="6">
    <source>
        <dbReference type="ARBA" id="ARBA00022500"/>
    </source>
</evidence>
<evidence type="ECO:0000259" key="13">
    <source>
        <dbReference type="Pfam" id="PF14842"/>
    </source>
</evidence>
<keyword evidence="8" id="KW-0472">Membrane</keyword>
<dbReference type="Pfam" id="PF14842">
    <property type="entry name" value="FliG_N"/>
    <property type="match status" value="1"/>
</dbReference>
<sequence length="334" mass="37260">MGIETLTGLNKAAVLLICLGEEATARIFSELSDDEIRQVTRTMATINHIPTDIKEKVLESYRKSQQDYAGLFVKGRDFAKKSLESISTDSRGRQLLEQFISGTETRSLETIALMHPRMVAGLLEKEHPQTVALVLATQHIEHASEILAHLPEEQRTDVVYRIAKIEKVSPEVISRIDDALNREIGLVASAEHRQVGGLEKVVDLLGHLKDNIDAEILEAMEETDPDMAEEIRKKMFTFENLVALDGRSLQLILREVNNDSLTLALKTASDEMREKIFANMSARAADMIRDDLDAMGPVRLSEVELMQQSIVKIAMKLEEEGKLVIGAGGKDEFV</sequence>
<comment type="subcellular location">
    <subcellularLocation>
        <location evidence="1">Bacterial flagellum basal body</location>
    </subcellularLocation>
    <subcellularLocation>
        <location evidence="2">Cell membrane</location>
        <topology evidence="2">Peripheral membrane protein</topology>
        <orientation evidence="2">Cytoplasmic side</orientation>
    </subcellularLocation>
</comment>
<dbReference type="AlphaFoldDB" id="A0A1M7YDP9"/>
<dbReference type="PRINTS" id="PR00954">
    <property type="entry name" value="FLGMOTORFLIG"/>
</dbReference>
<evidence type="ECO:0000313" key="15">
    <source>
        <dbReference type="Proteomes" id="UP000184603"/>
    </source>
</evidence>
<dbReference type="Pfam" id="PF14841">
    <property type="entry name" value="FliG_M"/>
    <property type="match status" value="1"/>
</dbReference>
<comment type="similarity">
    <text evidence="3">Belongs to the FliG family.</text>
</comment>
<evidence type="ECO:0000256" key="9">
    <source>
        <dbReference type="ARBA" id="ARBA00023143"/>
    </source>
</evidence>
<evidence type="ECO:0000259" key="12">
    <source>
        <dbReference type="Pfam" id="PF14841"/>
    </source>
</evidence>
<proteinExistence type="inferred from homology"/>
<keyword evidence="7" id="KW-0283">Flagellar rotation</keyword>
<protein>
    <recommendedName>
        <fullName evidence="4">Flagellar motor switch protein FliG</fullName>
    </recommendedName>
</protein>
<dbReference type="Proteomes" id="UP000184603">
    <property type="component" value="Unassembled WGS sequence"/>
</dbReference>
<keyword evidence="14" id="KW-0969">Cilium</keyword>
<evidence type="ECO:0000256" key="7">
    <source>
        <dbReference type="ARBA" id="ARBA00022779"/>
    </source>
</evidence>
<evidence type="ECO:0000256" key="10">
    <source>
        <dbReference type="ARBA" id="ARBA00025598"/>
    </source>
</evidence>
<evidence type="ECO:0000313" key="14">
    <source>
        <dbReference type="EMBL" id="SHO50709.1"/>
    </source>
</evidence>
<dbReference type="RefSeq" id="WP_073615059.1">
    <property type="nucleotide sequence ID" value="NZ_FRFE01000020.1"/>
</dbReference>
<dbReference type="InterPro" id="IPR023087">
    <property type="entry name" value="Flg_Motor_Flig_C"/>
</dbReference>
<evidence type="ECO:0000256" key="2">
    <source>
        <dbReference type="ARBA" id="ARBA00004413"/>
    </source>
</evidence>
<feature type="domain" description="Flagellar motor switch protein FliG N-terminal" evidence="13">
    <location>
        <begin position="6"/>
        <end position="106"/>
    </location>
</feature>